<dbReference type="GO" id="GO:0051607">
    <property type="term" value="P:defense response to virus"/>
    <property type="evidence" value="ECO:0007669"/>
    <property type="project" value="UniProtKB-KW"/>
</dbReference>
<evidence type="ECO:0000259" key="23">
    <source>
        <dbReference type="SMART" id="SM00090"/>
    </source>
</evidence>
<evidence type="ECO:0000256" key="15">
    <source>
        <dbReference type="ARBA" id="ARBA00022842"/>
    </source>
</evidence>
<dbReference type="GO" id="GO:0046872">
    <property type="term" value="F:metal ion binding"/>
    <property type="evidence" value="ECO:0007669"/>
    <property type="project" value="UniProtKB-UniRule"/>
</dbReference>
<protein>
    <recommendedName>
        <fullName evidence="21 22">Serine/threonine-protein kinase RIO3</fullName>
        <ecNumber evidence="4 22">2.7.11.1</ecNumber>
    </recommendedName>
</protein>
<dbReference type="GO" id="GO:0005737">
    <property type="term" value="C:cytoplasm"/>
    <property type="evidence" value="ECO:0007669"/>
    <property type="project" value="UniProtKB-SubCell"/>
</dbReference>
<dbReference type="PIRSF" id="PIRSF038146">
    <property type="entry name" value="Ser/Thr_PK_RIO3"/>
    <property type="match status" value="1"/>
</dbReference>
<evidence type="ECO:0000256" key="13">
    <source>
        <dbReference type="ARBA" id="ARBA00022777"/>
    </source>
</evidence>
<accession>A0AAW1V085</accession>
<evidence type="ECO:0000256" key="1">
    <source>
        <dbReference type="ARBA" id="ARBA00001946"/>
    </source>
</evidence>
<dbReference type="FunFam" id="3.30.200.20:FF:000200">
    <property type="entry name" value="Serine/threonine-protein kinase RIO3"/>
    <property type="match status" value="1"/>
</dbReference>
<evidence type="ECO:0000256" key="17">
    <source>
        <dbReference type="ARBA" id="ARBA00023118"/>
    </source>
</evidence>
<comment type="catalytic activity">
    <reaction evidence="19 22">
        <text>L-seryl-[protein] + ATP = O-phospho-L-seryl-[protein] + ADP + H(+)</text>
        <dbReference type="Rhea" id="RHEA:17989"/>
        <dbReference type="Rhea" id="RHEA-COMP:9863"/>
        <dbReference type="Rhea" id="RHEA-COMP:11604"/>
        <dbReference type="ChEBI" id="CHEBI:15378"/>
        <dbReference type="ChEBI" id="CHEBI:29999"/>
        <dbReference type="ChEBI" id="CHEBI:30616"/>
        <dbReference type="ChEBI" id="CHEBI:83421"/>
        <dbReference type="ChEBI" id="CHEBI:456216"/>
        <dbReference type="EC" id="2.7.11.1"/>
    </reaction>
</comment>
<keyword evidence="25" id="KW-1185">Reference proteome</keyword>
<dbReference type="InterPro" id="IPR018935">
    <property type="entry name" value="RIO_kinase_CS"/>
</dbReference>
<dbReference type="InterPro" id="IPR018934">
    <property type="entry name" value="RIO_dom"/>
</dbReference>
<keyword evidence="9" id="KW-0399">Innate immunity</keyword>
<keyword evidence="7 22" id="KW-0723">Serine/threonine-protein kinase</keyword>
<evidence type="ECO:0000256" key="8">
    <source>
        <dbReference type="ARBA" id="ARBA00022553"/>
    </source>
</evidence>
<dbReference type="EMBL" id="JARQZJ010000095">
    <property type="protein sequence ID" value="KAK9885239.1"/>
    <property type="molecule type" value="Genomic_DNA"/>
</dbReference>
<evidence type="ECO:0000313" key="25">
    <source>
        <dbReference type="Proteomes" id="UP001431783"/>
    </source>
</evidence>
<comment type="catalytic activity">
    <reaction evidence="18 22">
        <text>L-threonyl-[protein] + ATP = O-phospho-L-threonyl-[protein] + ADP + H(+)</text>
        <dbReference type="Rhea" id="RHEA:46608"/>
        <dbReference type="Rhea" id="RHEA-COMP:11060"/>
        <dbReference type="Rhea" id="RHEA-COMP:11605"/>
        <dbReference type="ChEBI" id="CHEBI:15378"/>
        <dbReference type="ChEBI" id="CHEBI:30013"/>
        <dbReference type="ChEBI" id="CHEBI:30616"/>
        <dbReference type="ChEBI" id="CHEBI:61977"/>
        <dbReference type="ChEBI" id="CHEBI:456216"/>
        <dbReference type="EC" id="2.7.11.1"/>
    </reaction>
</comment>
<evidence type="ECO:0000256" key="5">
    <source>
        <dbReference type="ARBA" id="ARBA00022490"/>
    </source>
</evidence>
<dbReference type="PROSITE" id="PS01245">
    <property type="entry name" value="RIO1"/>
    <property type="match status" value="1"/>
</dbReference>
<comment type="caution">
    <text evidence="24">The sequence shown here is derived from an EMBL/GenBank/DDBJ whole genome shotgun (WGS) entry which is preliminary data.</text>
</comment>
<dbReference type="GO" id="GO:0042254">
    <property type="term" value="P:ribosome biogenesis"/>
    <property type="evidence" value="ECO:0007669"/>
    <property type="project" value="UniProtKB-KW"/>
</dbReference>
<comment type="subcellular location">
    <subcellularLocation>
        <location evidence="2">Cytoplasm</location>
    </subcellularLocation>
</comment>
<dbReference type="AlphaFoldDB" id="A0AAW1V085"/>
<dbReference type="Gene3D" id="3.30.200.20">
    <property type="entry name" value="Phosphorylase Kinase, domain 1"/>
    <property type="match status" value="1"/>
</dbReference>
<evidence type="ECO:0000256" key="2">
    <source>
        <dbReference type="ARBA" id="ARBA00004496"/>
    </source>
</evidence>
<proteinExistence type="inferred from homology"/>
<dbReference type="SMART" id="SM00090">
    <property type="entry name" value="RIO"/>
    <property type="match status" value="1"/>
</dbReference>
<evidence type="ECO:0000256" key="19">
    <source>
        <dbReference type="ARBA" id="ARBA00048679"/>
    </source>
</evidence>
<keyword evidence="8" id="KW-0597">Phosphoprotein</keyword>
<dbReference type="InterPro" id="IPR051272">
    <property type="entry name" value="RIO-type_Ser/Thr_kinase"/>
</dbReference>
<keyword evidence="14" id="KW-0067">ATP-binding</keyword>
<dbReference type="Gene3D" id="1.10.510.10">
    <property type="entry name" value="Transferase(Phosphotransferase) domain 1"/>
    <property type="match status" value="1"/>
</dbReference>
<dbReference type="InterPro" id="IPR000687">
    <property type="entry name" value="RIO_kinase"/>
</dbReference>
<keyword evidence="13 22" id="KW-0418">Kinase</keyword>
<evidence type="ECO:0000256" key="10">
    <source>
        <dbReference type="ARBA" id="ARBA00022679"/>
    </source>
</evidence>
<dbReference type="InterPro" id="IPR011009">
    <property type="entry name" value="Kinase-like_dom_sf"/>
</dbReference>
<dbReference type="Proteomes" id="UP001431783">
    <property type="component" value="Unassembled WGS sequence"/>
</dbReference>
<dbReference type="GO" id="GO:0045087">
    <property type="term" value="P:innate immune response"/>
    <property type="evidence" value="ECO:0007669"/>
    <property type="project" value="UniProtKB-KW"/>
</dbReference>
<dbReference type="EC" id="2.7.11.1" evidence="4 22"/>
<evidence type="ECO:0000256" key="11">
    <source>
        <dbReference type="ARBA" id="ARBA00022723"/>
    </source>
</evidence>
<evidence type="ECO:0000256" key="18">
    <source>
        <dbReference type="ARBA" id="ARBA00047899"/>
    </source>
</evidence>
<comment type="similarity">
    <text evidence="3 22">Belongs to the protein kinase superfamily. RIO-type Ser/Thr kinase family.</text>
</comment>
<gene>
    <name evidence="24" type="ORF">WA026_010742</name>
</gene>
<comment type="subunit">
    <text evidence="20">Interacts with CASP10. Interacts with IRF3; RIOK3 probably mediates the interaction of TBK1 with IRF3. Associated with 40S pre-ribosomal particles.</text>
</comment>
<sequence>MSSPWAKIETPEPVNFHDIISEQVAADLAKKEELKFLKKVSYISDDILRAATSLETKLEQPYISDEVLKFPKAEYGDESIESDAEIARIVQYEFDREHDKDLIRNQDKYNGSSKVSISFRNFMRSSTSYDEESETEEVEDIAEKKDWDRFDTMERELGSMPTCGYKIKDGNIVTKHDTTMSGRRNACKLLSFPPEFQTGDGENFDLKLSNKVYNSLKMYSRNEQSRRHKIRDKKEDRATAVFGLDEHTTLLLYKMMNNQLLEAYNGVISIGKEAVILHADGCLDCEIVKVPKECVIKVFKTTLSEFKQRDKYIKDDHRFRDRIGKQTSRKTVHIWAEKEMANLCRLKKAGIPCPEVVMLKEHVLIMSFIGENYIPAKKLKDADMDTASYIVAYQQVVDMMKDLFHKANLIHADLSEYNILWYNDQCIFIDVSQSVEPIHENAFNFLFRDCRNITNFFERKLVPQVATPEELFQFITGYNYEDKEQLSKLQMAVKPKPHNLHDLQKDTVGSFDKIWEAIESQQSITKEKSELKKIKHLSR</sequence>
<keyword evidence="17" id="KW-0051">Antiviral defense</keyword>
<evidence type="ECO:0000256" key="20">
    <source>
        <dbReference type="ARBA" id="ARBA00064322"/>
    </source>
</evidence>
<evidence type="ECO:0000256" key="7">
    <source>
        <dbReference type="ARBA" id="ARBA00022527"/>
    </source>
</evidence>
<keyword evidence="5" id="KW-0963">Cytoplasm</keyword>
<name>A0AAW1V085_9CUCU</name>
<keyword evidence="10 22" id="KW-0808">Transferase</keyword>
<keyword evidence="16" id="KW-0391">Immunity</keyword>
<keyword evidence="15 22" id="KW-0460">Magnesium</keyword>
<evidence type="ECO:0000256" key="3">
    <source>
        <dbReference type="ARBA" id="ARBA00009196"/>
    </source>
</evidence>
<organism evidence="24 25">
    <name type="scientific">Henosepilachna vigintioctopunctata</name>
    <dbReference type="NCBI Taxonomy" id="420089"/>
    <lineage>
        <taxon>Eukaryota</taxon>
        <taxon>Metazoa</taxon>
        <taxon>Ecdysozoa</taxon>
        <taxon>Arthropoda</taxon>
        <taxon>Hexapoda</taxon>
        <taxon>Insecta</taxon>
        <taxon>Pterygota</taxon>
        <taxon>Neoptera</taxon>
        <taxon>Endopterygota</taxon>
        <taxon>Coleoptera</taxon>
        <taxon>Polyphaga</taxon>
        <taxon>Cucujiformia</taxon>
        <taxon>Coccinelloidea</taxon>
        <taxon>Coccinellidae</taxon>
        <taxon>Epilachninae</taxon>
        <taxon>Epilachnini</taxon>
        <taxon>Henosepilachna</taxon>
    </lineage>
</organism>
<dbReference type="GO" id="GO:0004674">
    <property type="term" value="F:protein serine/threonine kinase activity"/>
    <property type="evidence" value="ECO:0007669"/>
    <property type="project" value="UniProtKB-UniRule"/>
</dbReference>
<evidence type="ECO:0000256" key="9">
    <source>
        <dbReference type="ARBA" id="ARBA00022588"/>
    </source>
</evidence>
<dbReference type="GO" id="GO:0005524">
    <property type="term" value="F:ATP binding"/>
    <property type="evidence" value="ECO:0007669"/>
    <property type="project" value="UniProtKB-UniRule"/>
</dbReference>
<keyword evidence="11 22" id="KW-0479">Metal-binding</keyword>
<evidence type="ECO:0000256" key="4">
    <source>
        <dbReference type="ARBA" id="ARBA00012513"/>
    </source>
</evidence>
<dbReference type="Pfam" id="PF01163">
    <property type="entry name" value="RIO1"/>
    <property type="match status" value="1"/>
</dbReference>
<dbReference type="InterPro" id="IPR017406">
    <property type="entry name" value="Ser/Thr_kinase_Rio3"/>
</dbReference>
<evidence type="ECO:0000313" key="24">
    <source>
        <dbReference type="EMBL" id="KAK9885239.1"/>
    </source>
</evidence>
<evidence type="ECO:0000256" key="6">
    <source>
        <dbReference type="ARBA" id="ARBA00022517"/>
    </source>
</evidence>
<feature type="domain" description="RIO kinase" evidence="23">
    <location>
        <begin position="233"/>
        <end position="477"/>
    </location>
</feature>
<reference evidence="24 25" key="1">
    <citation type="submission" date="2023-03" db="EMBL/GenBank/DDBJ databases">
        <title>Genome insight into feeding habits of ladybird beetles.</title>
        <authorList>
            <person name="Li H.-S."/>
            <person name="Huang Y.-H."/>
            <person name="Pang H."/>
        </authorList>
    </citation>
    <scope>NUCLEOTIDE SEQUENCE [LARGE SCALE GENOMIC DNA]</scope>
    <source>
        <strain evidence="24">SYSU_2023b</strain>
        <tissue evidence="24">Whole body</tissue>
    </source>
</reference>
<evidence type="ECO:0000256" key="16">
    <source>
        <dbReference type="ARBA" id="ARBA00022859"/>
    </source>
</evidence>
<evidence type="ECO:0000256" key="14">
    <source>
        <dbReference type="ARBA" id="ARBA00022840"/>
    </source>
</evidence>
<keyword evidence="12 22" id="KW-0547">Nucleotide-binding</keyword>
<dbReference type="SUPFAM" id="SSF56112">
    <property type="entry name" value="Protein kinase-like (PK-like)"/>
    <property type="match status" value="1"/>
</dbReference>
<evidence type="ECO:0000256" key="22">
    <source>
        <dbReference type="PIRNR" id="PIRNR038146"/>
    </source>
</evidence>
<dbReference type="PANTHER" id="PTHR45723">
    <property type="entry name" value="SERINE/THREONINE-PROTEIN KINASE RIO1"/>
    <property type="match status" value="1"/>
</dbReference>
<evidence type="ECO:0000256" key="12">
    <source>
        <dbReference type="ARBA" id="ARBA00022741"/>
    </source>
</evidence>
<keyword evidence="6" id="KW-0690">Ribosome biogenesis</keyword>
<comment type="cofactor">
    <cofactor evidence="1 22">
        <name>Mg(2+)</name>
        <dbReference type="ChEBI" id="CHEBI:18420"/>
    </cofactor>
</comment>
<evidence type="ECO:0000256" key="21">
    <source>
        <dbReference type="ARBA" id="ARBA00068351"/>
    </source>
</evidence>